<evidence type="ECO:0000259" key="4">
    <source>
        <dbReference type="Pfam" id="PF01520"/>
    </source>
</evidence>
<evidence type="ECO:0000256" key="2">
    <source>
        <dbReference type="ARBA" id="ARBA00022825"/>
    </source>
</evidence>
<dbReference type="CDD" id="cd02696">
    <property type="entry name" value="MurNAc-LAA"/>
    <property type="match status" value="1"/>
</dbReference>
<dbReference type="Pfam" id="PF09992">
    <property type="entry name" value="NAGPA"/>
    <property type="match status" value="1"/>
</dbReference>
<evidence type="ECO:0000313" key="6">
    <source>
        <dbReference type="EMBL" id="GED72726.1"/>
    </source>
</evidence>
<dbReference type="PANTHER" id="PTHR30404:SF0">
    <property type="entry name" value="N-ACETYLMURAMOYL-L-ALANINE AMIDASE AMIC"/>
    <property type="match status" value="1"/>
</dbReference>
<accession>A0ABQ0TXU1</accession>
<feature type="domain" description="MurNAc-LAA" evidence="4">
    <location>
        <begin position="221"/>
        <end position="390"/>
    </location>
</feature>
<protein>
    <recommendedName>
        <fullName evidence="8">N-acetylmuramoyl-L-alanine amidase</fullName>
    </recommendedName>
</protein>
<feature type="domain" description="Phosphodiester glycosidase" evidence="5">
    <location>
        <begin position="44"/>
        <end position="205"/>
    </location>
</feature>
<gene>
    <name evidence="6" type="ORF">BRE01_64280</name>
</gene>
<evidence type="ECO:0000256" key="1">
    <source>
        <dbReference type="ARBA" id="ARBA00022801"/>
    </source>
</evidence>
<dbReference type="Pfam" id="PF01520">
    <property type="entry name" value="Amidase_3"/>
    <property type="match status" value="1"/>
</dbReference>
<dbReference type="InterPro" id="IPR018711">
    <property type="entry name" value="NAGPA"/>
</dbReference>
<dbReference type="EMBL" id="BJON01000034">
    <property type="protein sequence ID" value="GED72726.1"/>
    <property type="molecule type" value="Genomic_DNA"/>
</dbReference>
<dbReference type="SUPFAM" id="SSF50494">
    <property type="entry name" value="Trypsin-like serine proteases"/>
    <property type="match status" value="1"/>
</dbReference>
<dbReference type="InterPro" id="IPR050695">
    <property type="entry name" value="N-acetylmuramoyl_amidase_3"/>
</dbReference>
<evidence type="ECO:0000313" key="7">
    <source>
        <dbReference type="Proteomes" id="UP000319578"/>
    </source>
</evidence>
<comment type="caution">
    <text evidence="6">The sequence shown here is derived from an EMBL/GenBank/DDBJ whole genome shotgun (WGS) entry which is preliminary data.</text>
</comment>
<keyword evidence="1" id="KW-0378">Hydrolase</keyword>
<feature type="region of interest" description="Disordered" evidence="3">
    <location>
        <begin position="467"/>
        <end position="499"/>
    </location>
</feature>
<reference evidence="6 7" key="1">
    <citation type="submission" date="2019-06" db="EMBL/GenBank/DDBJ databases">
        <title>Whole genome shotgun sequence of Brevibacillus reuszeri NBRC 15719.</title>
        <authorList>
            <person name="Hosoyama A."/>
            <person name="Uohara A."/>
            <person name="Ohji S."/>
            <person name="Ichikawa N."/>
        </authorList>
    </citation>
    <scope>NUCLEOTIDE SEQUENCE [LARGE SCALE GENOMIC DNA]</scope>
    <source>
        <strain evidence="6 7">NBRC 15719</strain>
    </source>
</reference>
<feature type="compositionally biased region" description="Pro residues" evidence="3">
    <location>
        <begin position="475"/>
        <end position="492"/>
    </location>
</feature>
<name>A0ABQ0TXU1_9BACL</name>
<dbReference type="RefSeq" id="WP_084765845.1">
    <property type="nucleotide sequence ID" value="NZ_BJON01000034.1"/>
</dbReference>
<evidence type="ECO:0008006" key="8">
    <source>
        <dbReference type="Google" id="ProtNLM"/>
    </source>
</evidence>
<dbReference type="SUPFAM" id="SSF53187">
    <property type="entry name" value="Zn-dependent exopeptidases"/>
    <property type="match status" value="1"/>
</dbReference>
<keyword evidence="2" id="KW-0720">Serine protease</keyword>
<dbReference type="Gene3D" id="2.40.10.120">
    <property type="match status" value="1"/>
</dbReference>
<organism evidence="6 7">
    <name type="scientific">Brevibacillus reuszeri</name>
    <dbReference type="NCBI Taxonomy" id="54915"/>
    <lineage>
        <taxon>Bacteria</taxon>
        <taxon>Bacillati</taxon>
        <taxon>Bacillota</taxon>
        <taxon>Bacilli</taxon>
        <taxon>Bacillales</taxon>
        <taxon>Paenibacillaceae</taxon>
        <taxon>Brevibacillus</taxon>
    </lineage>
</organism>
<dbReference type="Gene3D" id="3.40.630.40">
    <property type="entry name" value="Zn-dependent exopeptidases"/>
    <property type="match status" value="1"/>
</dbReference>
<sequence length="693" mass="76586">MYRKTDNYIVFELDQNHIIDYQVELGKSISQIATNDKDVVFRQNATFAFKENDIYKPIGNIVKEGKLNQTMSSTSKWSAFIVPKNGKPYVGVLNPNDISNVKLGFQSTPQIVKNGQVFINSKEEATPSDVANSSTQRSAIGIKANGAIVLVTTLTSFTLNELAKLMINLGCVESLNLDGGGSTSSNYMNEKIVKNERPVSAAIVVRQKQDNGDGNVSTPLIIIDAGHGGIDSGAENKALGLKEKELTLQISLYQYARFQQLNVPVALTRNKDETLDSTPRTKRVKDSGAKYCISNHINAGGGKGVETIHSIYADGKLAKKLYDAIISCGQLGRRVFTRTLPDNPKRDYYYMHRDTGSVDTTIVEYGFIDNAEDVVQVQKNWQVYAESVVKAFCEYTGVKYTPPISTGENELQNALKVIQEQGAINTPDYWIKNAVKNGQVNGEYAALLIQNVAKVINQLQTEIITLKNNQGSNPPLTPKPEPKPDPTTPTEPKPIEQPKTWDQVLKLATDTSVYFQVGGKNGTGVLLKDGYILTAKHVIHPDVNMKVQTYDRTWYDITFISQHPDYDIALCKITDYKPTTPFVELSNRGIKTNQKLIGVGHGLNVKWRSKEGVVCNDSLPTEKWKFDCSLPFDSDDSGTATLDEYGQVTGIAVQRVSVGIKVGSVSQVTQDSAIINIKDQKVQSWLKENKIIK</sequence>
<keyword evidence="2" id="KW-0645">Protease</keyword>
<proteinExistence type="predicted"/>
<dbReference type="Proteomes" id="UP000319578">
    <property type="component" value="Unassembled WGS sequence"/>
</dbReference>
<keyword evidence="7" id="KW-1185">Reference proteome</keyword>
<evidence type="ECO:0000259" key="5">
    <source>
        <dbReference type="Pfam" id="PF09992"/>
    </source>
</evidence>
<dbReference type="Pfam" id="PF13365">
    <property type="entry name" value="Trypsin_2"/>
    <property type="match status" value="1"/>
</dbReference>
<evidence type="ECO:0000256" key="3">
    <source>
        <dbReference type="SAM" id="MobiDB-lite"/>
    </source>
</evidence>
<dbReference type="InterPro" id="IPR002508">
    <property type="entry name" value="MurNAc-LAA_cat"/>
</dbReference>
<dbReference type="InterPro" id="IPR009003">
    <property type="entry name" value="Peptidase_S1_PA"/>
</dbReference>
<dbReference type="PANTHER" id="PTHR30404">
    <property type="entry name" value="N-ACETYLMURAMOYL-L-ALANINE AMIDASE"/>
    <property type="match status" value="1"/>
</dbReference>